<evidence type="ECO:0000256" key="9">
    <source>
        <dbReference type="ARBA" id="ARBA00023170"/>
    </source>
</evidence>
<evidence type="ECO:0000313" key="16">
    <source>
        <dbReference type="EMBL" id="RVT50001.1"/>
    </source>
</evidence>
<evidence type="ECO:0000256" key="12">
    <source>
        <dbReference type="RuleBase" id="RU003357"/>
    </source>
</evidence>
<keyword evidence="9 16" id="KW-0675">Receptor</keyword>
<evidence type="ECO:0000256" key="10">
    <source>
        <dbReference type="ARBA" id="ARBA00023237"/>
    </source>
</evidence>
<feature type="domain" description="TonB-dependent receptor plug" evidence="15">
    <location>
        <begin position="102"/>
        <end position="182"/>
    </location>
</feature>
<evidence type="ECO:0000256" key="7">
    <source>
        <dbReference type="ARBA" id="ARBA00023077"/>
    </source>
</evidence>
<reference evidence="16 17" key="1">
    <citation type="submission" date="2019-01" db="EMBL/GenBank/DDBJ databases">
        <authorList>
            <person name="Chen W.-M."/>
        </authorList>
    </citation>
    <scope>NUCLEOTIDE SEQUENCE [LARGE SCALE GENOMIC DNA]</scope>
    <source>
        <strain evidence="16 17">ICH-3</strain>
    </source>
</reference>
<name>A0A3S2TL97_9BURK</name>
<organism evidence="16 17">
    <name type="scientific">Rubrivivax albus</name>
    <dbReference type="NCBI Taxonomy" id="2499835"/>
    <lineage>
        <taxon>Bacteria</taxon>
        <taxon>Pseudomonadati</taxon>
        <taxon>Pseudomonadota</taxon>
        <taxon>Betaproteobacteria</taxon>
        <taxon>Burkholderiales</taxon>
        <taxon>Sphaerotilaceae</taxon>
        <taxon>Rubrivivax</taxon>
    </lineage>
</organism>
<sequence>MLDLITLINIDDSAGDRLQCRRRAAPALDARAVADSTLPTRAAMPSSSPYRRRPSGCYLLAVPAAVWHALVAAQSPAPAPPAQRVEIRADPGSERRADVAGRQVVGRADLLRHGDTQLADALQRVPGITVERRGQAVELKLSALGDGRTLVLLNGEPLPRGVPLDSIALDSLERVEIINGASVETAQAIAGTINLVTRRPTALATRDFRLSLASEWGLPQASATLNLGDAVGAATWGLGLTLSSDRRRWPATDVLARRDVGTGSETQRTRTDKREYDHSDAISLNPRLSWKRGDETGGQWQLSTDHSLRLAQANGGVADRRTPLRGPPPAQQTSDMALNYQRLFWRWRVQAQHQATDSAKTEARANITYARRDQQARALGYDFDQRLVQDTAVDGLAVDESLVLNLNHQRPLGETHRLSLGAEWEQARRKEDRVQTEQDLPGGLPPDNLDERFDARVQRHAFYLQDEWAPDDRTAMQLGVRMERLETDSRGNVFDTVRQTHSLVGPVLRASWRPGSGRGTVKLGLSRGFKLPAPRDVMPRRYVPIAVSPTSPAQSGNPDLQPERAWSLDASWQDKVAAFGGDMVLSASLRRIDDVMLDRLIAQPAVLNAPWLLQRVNAGRAWSTGLTLELRGQLEHTALAGAPLRWTASGSLARSRLSDVTGPDPALPGQAPWQLKIGLTQALPRGWTAQLGLEARGASKADLPTDRRIENLSRHGLDASLGWQPRRGQTWRLSVAQLAASDDVTLRTVGVTEAGGAAVYTAREAWHRDTVWRFGLDSTF</sequence>
<dbReference type="Pfam" id="PF00593">
    <property type="entry name" value="TonB_dep_Rec_b-barrel"/>
    <property type="match status" value="1"/>
</dbReference>
<evidence type="ECO:0000256" key="13">
    <source>
        <dbReference type="SAM" id="MobiDB-lite"/>
    </source>
</evidence>
<evidence type="ECO:0000256" key="6">
    <source>
        <dbReference type="ARBA" id="ARBA00022729"/>
    </source>
</evidence>
<comment type="subcellular location">
    <subcellularLocation>
        <location evidence="1 11">Cell outer membrane</location>
        <topology evidence="1 11">Multi-pass membrane protein</topology>
    </subcellularLocation>
</comment>
<keyword evidence="4 11" id="KW-1134">Transmembrane beta strand</keyword>
<accession>A0A3S2TL97</accession>
<protein>
    <submittedName>
        <fullName evidence="16">TonB-dependent receptor</fullName>
    </submittedName>
</protein>
<dbReference type="Proteomes" id="UP000288178">
    <property type="component" value="Unassembled WGS sequence"/>
</dbReference>
<gene>
    <name evidence="16" type="ORF">ENE75_16895</name>
</gene>
<dbReference type="EMBL" id="SACT01000006">
    <property type="protein sequence ID" value="RVT50001.1"/>
    <property type="molecule type" value="Genomic_DNA"/>
</dbReference>
<dbReference type="PANTHER" id="PTHR30069:SF29">
    <property type="entry name" value="HEMOGLOBIN AND HEMOGLOBIN-HAPTOGLOBIN-BINDING PROTEIN 1-RELATED"/>
    <property type="match status" value="1"/>
</dbReference>
<dbReference type="CDD" id="cd01347">
    <property type="entry name" value="ligand_gated_channel"/>
    <property type="match status" value="1"/>
</dbReference>
<dbReference type="GO" id="GO:0009279">
    <property type="term" value="C:cell outer membrane"/>
    <property type="evidence" value="ECO:0007669"/>
    <property type="project" value="UniProtKB-SubCell"/>
</dbReference>
<dbReference type="GO" id="GO:0015344">
    <property type="term" value="F:siderophore uptake transmembrane transporter activity"/>
    <property type="evidence" value="ECO:0007669"/>
    <property type="project" value="TreeGrafter"/>
</dbReference>
<feature type="compositionally biased region" description="Basic and acidic residues" evidence="13">
    <location>
        <begin position="85"/>
        <end position="98"/>
    </location>
</feature>
<dbReference type="PANTHER" id="PTHR30069">
    <property type="entry name" value="TONB-DEPENDENT OUTER MEMBRANE RECEPTOR"/>
    <property type="match status" value="1"/>
</dbReference>
<dbReference type="InterPro" id="IPR037066">
    <property type="entry name" value="Plug_dom_sf"/>
</dbReference>
<feature type="region of interest" description="Disordered" evidence="13">
    <location>
        <begin position="429"/>
        <end position="449"/>
    </location>
</feature>
<feature type="region of interest" description="Disordered" evidence="13">
    <location>
        <begin position="258"/>
        <end position="277"/>
    </location>
</feature>
<keyword evidence="17" id="KW-1185">Reference proteome</keyword>
<dbReference type="AlphaFoldDB" id="A0A3S2TL97"/>
<dbReference type="InterPro" id="IPR000531">
    <property type="entry name" value="Beta-barrel_TonB"/>
</dbReference>
<evidence type="ECO:0000256" key="8">
    <source>
        <dbReference type="ARBA" id="ARBA00023136"/>
    </source>
</evidence>
<keyword evidence="3 11" id="KW-0813">Transport</keyword>
<evidence type="ECO:0000256" key="2">
    <source>
        <dbReference type="ARBA" id="ARBA00009810"/>
    </source>
</evidence>
<keyword evidence="7 12" id="KW-0798">TonB box</keyword>
<dbReference type="GO" id="GO:0044718">
    <property type="term" value="P:siderophore transmembrane transport"/>
    <property type="evidence" value="ECO:0007669"/>
    <property type="project" value="TreeGrafter"/>
</dbReference>
<feature type="domain" description="TonB-dependent receptor-like beta-barrel" evidence="14">
    <location>
        <begin position="312"/>
        <end position="735"/>
    </location>
</feature>
<evidence type="ECO:0000256" key="3">
    <source>
        <dbReference type="ARBA" id="ARBA00022448"/>
    </source>
</evidence>
<evidence type="ECO:0000259" key="15">
    <source>
        <dbReference type="Pfam" id="PF07715"/>
    </source>
</evidence>
<dbReference type="InterPro" id="IPR036942">
    <property type="entry name" value="Beta-barrel_TonB_sf"/>
</dbReference>
<keyword evidence="8 11" id="KW-0472">Membrane</keyword>
<proteinExistence type="inferred from homology"/>
<comment type="similarity">
    <text evidence="2 11 12">Belongs to the TonB-dependent receptor family.</text>
</comment>
<dbReference type="SUPFAM" id="SSF56935">
    <property type="entry name" value="Porins"/>
    <property type="match status" value="1"/>
</dbReference>
<keyword evidence="5 11" id="KW-0812">Transmembrane</keyword>
<comment type="caution">
    <text evidence="16">The sequence shown here is derived from an EMBL/GenBank/DDBJ whole genome shotgun (WGS) entry which is preliminary data.</text>
</comment>
<evidence type="ECO:0000256" key="11">
    <source>
        <dbReference type="PROSITE-ProRule" id="PRU01360"/>
    </source>
</evidence>
<dbReference type="Gene3D" id="2.170.130.10">
    <property type="entry name" value="TonB-dependent receptor, plug domain"/>
    <property type="match status" value="1"/>
</dbReference>
<feature type="compositionally biased region" description="Basic and acidic residues" evidence="13">
    <location>
        <begin position="267"/>
        <end position="277"/>
    </location>
</feature>
<evidence type="ECO:0000256" key="1">
    <source>
        <dbReference type="ARBA" id="ARBA00004571"/>
    </source>
</evidence>
<keyword evidence="10 11" id="KW-0998">Cell outer membrane</keyword>
<dbReference type="PROSITE" id="PS52016">
    <property type="entry name" value="TONB_DEPENDENT_REC_3"/>
    <property type="match status" value="1"/>
</dbReference>
<feature type="region of interest" description="Disordered" evidence="13">
    <location>
        <begin position="78"/>
        <end position="98"/>
    </location>
</feature>
<evidence type="ECO:0000256" key="5">
    <source>
        <dbReference type="ARBA" id="ARBA00022692"/>
    </source>
</evidence>
<dbReference type="InterPro" id="IPR012910">
    <property type="entry name" value="Plug_dom"/>
</dbReference>
<evidence type="ECO:0000256" key="4">
    <source>
        <dbReference type="ARBA" id="ARBA00022452"/>
    </source>
</evidence>
<keyword evidence="6" id="KW-0732">Signal</keyword>
<dbReference type="Gene3D" id="2.40.170.20">
    <property type="entry name" value="TonB-dependent receptor, beta-barrel domain"/>
    <property type="match status" value="1"/>
</dbReference>
<evidence type="ECO:0000259" key="14">
    <source>
        <dbReference type="Pfam" id="PF00593"/>
    </source>
</evidence>
<evidence type="ECO:0000313" key="17">
    <source>
        <dbReference type="Proteomes" id="UP000288178"/>
    </source>
</evidence>
<dbReference type="Pfam" id="PF07715">
    <property type="entry name" value="Plug"/>
    <property type="match status" value="1"/>
</dbReference>
<dbReference type="InterPro" id="IPR039426">
    <property type="entry name" value="TonB-dep_rcpt-like"/>
</dbReference>